<proteinExistence type="predicted"/>
<organism evidence="1">
    <name type="scientific">Pongo abelii</name>
    <name type="common">Sumatran orangutan</name>
    <name type="synonym">Pongo pygmaeus abelii</name>
    <dbReference type="NCBI Taxonomy" id="9601"/>
    <lineage>
        <taxon>Eukaryota</taxon>
        <taxon>Metazoa</taxon>
        <taxon>Chordata</taxon>
        <taxon>Craniata</taxon>
        <taxon>Vertebrata</taxon>
        <taxon>Euteleostomi</taxon>
        <taxon>Mammalia</taxon>
        <taxon>Eutheria</taxon>
        <taxon>Euarchontoglires</taxon>
        <taxon>Primates</taxon>
        <taxon>Haplorrhini</taxon>
        <taxon>Catarrhini</taxon>
        <taxon>Hominidae</taxon>
        <taxon>Pongo</taxon>
    </lineage>
</organism>
<name>A0A2J8VL90_PONAB</name>
<feature type="non-terminal residue" evidence="1">
    <location>
        <position position="210"/>
    </location>
</feature>
<dbReference type="CDD" id="cd22977">
    <property type="entry name" value="DD_FBXL13"/>
    <property type="match status" value="1"/>
</dbReference>
<accession>A0A2J8VL90</accession>
<dbReference type="EMBL" id="NDHI03003417">
    <property type="protein sequence ID" value="PNJ58282.1"/>
    <property type="molecule type" value="Genomic_DNA"/>
</dbReference>
<evidence type="ECO:0000313" key="1">
    <source>
        <dbReference type="EMBL" id="PNJ58282.1"/>
    </source>
</evidence>
<protein>
    <submittedName>
        <fullName evidence="1">FBXL13 isoform 4</fullName>
    </submittedName>
</protein>
<dbReference type="AlphaFoldDB" id="A0A2J8VL90"/>
<gene>
    <name evidence="1" type="ORF">CR201_G0018094</name>
</gene>
<reference evidence="1" key="1">
    <citation type="submission" date="2017-12" db="EMBL/GenBank/DDBJ databases">
        <title>High-resolution comparative analysis of great ape genomes.</title>
        <authorList>
            <person name="Pollen A."/>
            <person name="Hastie A."/>
            <person name="Hormozdiari F."/>
            <person name="Dougherty M."/>
            <person name="Liu R."/>
            <person name="Chaisson M."/>
            <person name="Hoppe E."/>
            <person name="Hill C."/>
            <person name="Pang A."/>
            <person name="Hillier L."/>
            <person name="Baker C."/>
            <person name="Armstrong J."/>
            <person name="Shendure J."/>
            <person name="Paten B."/>
            <person name="Wilson R."/>
            <person name="Chao H."/>
            <person name="Schneider V."/>
            <person name="Ventura M."/>
            <person name="Kronenberg Z."/>
            <person name="Murali S."/>
            <person name="Gordon D."/>
            <person name="Cantsilieris S."/>
            <person name="Munson K."/>
            <person name="Nelson B."/>
            <person name="Raja A."/>
            <person name="Underwood J."/>
            <person name="Diekhans M."/>
            <person name="Fiddes I."/>
            <person name="Haussler D."/>
            <person name="Eichler E."/>
        </authorList>
    </citation>
    <scope>NUCLEOTIDE SEQUENCE [LARGE SCALE GENOMIC DNA]</scope>
    <source>
        <strain evidence="1">Susie</strain>
    </source>
</reference>
<comment type="caution">
    <text evidence="1">The sequence shown here is derived from an EMBL/GenBank/DDBJ whole genome shotgun (WGS) entry which is preliminary data.</text>
</comment>
<sequence length="210" mass="25081">MASLRNANPRLKNYFKENYIPQVCEALLCGILVTCPEDPLRYLEGMIMVIIKSGLQNLLWDMCIAPSMKSNIRRLSETYLEQLFELDDQLMTPELMIKACSFYTGHLVKTHFCTWRDIARTDENVVLAEKMNRAVTCYNFRLQKSVFHHWHSYMEDQKEKLKNMLLRIQQIIYCHKLTIILTKWRNTARHKSKKKEDELILKHELQLKKW</sequence>